<sequence length="144" mass="16894">MIPLLIHKSIPRNKVLADKLFLIKFIEQWGKGTNRIIDEMRQNNLTEPLFQNLSGGFEVTLIGPGKSFEKEIEKEKLHKLDINERQKKAIEYLKREKKITRQIYGQINSIGDTYAKKEIKELIEKNIIKRVGKGKDTYYTFVTE</sequence>
<dbReference type="InterPro" id="IPR036388">
    <property type="entry name" value="WH-like_DNA-bd_sf"/>
</dbReference>
<accession>A0A7C5H9C4</accession>
<dbReference type="PANTHER" id="PTHR30595">
    <property type="entry name" value="GLPR-RELATED TRANSCRIPTIONAL REPRESSOR"/>
    <property type="match status" value="1"/>
</dbReference>
<dbReference type="InterPro" id="IPR038475">
    <property type="entry name" value="RecG_C_sf"/>
</dbReference>
<dbReference type="PANTHER" id="PTHR30595:SF6">
    <property type="entry name" value="SCHLAFEN ALBA-2 DOMAIN-CONTAINING PROTEIN"/>
    <property type="match status" value="1"/>
</dbReference>
<dbReference type="AlphaFoldDB" id="A0A7C5H9C4"/>
<name>A0A7C5H9C4_UNCW3</name>
<dbReference type="Gene3D" id="3.30.565.60">
    <property type="match status" value="1"/>
</dbReference>
<protein>
    <submittedName>
        <fullName evidence="1">Uncharacterized protein</fullName>
    </submittedName>
</protein>
<evidence type="ECO:0000313" key="1">
    <source>
        <dbReference type="EMBL" id="HHE05088.1"/>
    </source>
</evidence>
<comment type="caution">
    <text evidence="1">The sequence shown here is derived from an EMBL/GenBank/DDBJ whole genome shotgun (WGS) entry which is preliminary data.</text>
</comment>
<dbReference type="Pfam" id="PF13749">
    <property type="entry name" value="HATPase_c_4"/>
    <property type="match status" value="1"/>
</dbReference>
<gene>
    <name evidence="1" type="ORF">ENL19_03390</name>
</gene>
<dbReference type="Gene3D" id="1.10.10.10">
    <property type="entry name" value="Winged helix-like DNA-binding domain superfamily/Winged helix DNA-binding domain"/>
    <property type="match status" value="1"/>
</dbReference>
<dbReference type="Proteomes" id="UP000886110">
    <property type="component" value="Unassembled WGS sequence"/>
</dbReference>
<proteinExistence type="predicted"/>
<reference evidence="1" key="1">
    <citation type="journal article" date="2020" name="mSystems">
        <title>Genome- and Community-Level Interaction Insights into Carbon Utilization and Element Cycling Functions of Hydrothermarchaeota in Hydrothermal Sediment.</title>
        <authorList>
            <person name="Zhou Z."/>
            <person name="Liu Y."/>
            <person name="Xu W."/>
            <person name="Pan J."/>
            <person name="Luo Z.H."/>
            <person name="Li M."/>
        </authorList>
    </citation>
    <scope>NUCLEOTIDE SEQUENCE [LARGE SCALE GENOMIC DNA]</scope>
    <source>
        <strain evidence="1">HyVt-74</strain>
    </source>
</reference>
<organism evidence="1">
    <name type="scientific">candidate division WOR-3 bacterium</name>
    <dbReference type="NCBI Taxonomy" id="2052148"/>
    <lineage>
        <taxon>Bacteria</taxon>
        <taxon>Bacteria division WOR-3</taxon>
    </lineage>
</organism>
<dbReference type="EMBL" id="DRTB01000256">
    <property type="protein sequence ID" value="HHE05088.1"/>
    <property type="molecule type" value="Genomic_DNA"/>
</dbReference>